<dbReference type="GO" id="GO:0006396">
    <property type="term" value="P:RNA processing"/>
    <property type="evidence" value="ECO:0007669"/>
    <property type="project" value="InterPro"/>
</dbReference>
<dbReference type="InParanoid" id="K4AU22"/>
<keyword evidence="1" id="KW-0378">Hydrolase</keyword>
<proteinExistence type="predicted"/>
<sequence>MTTKKCLQNFHLESLEELGKSILRYAISIQLFKTYENYHEVFSTLRKSFPMLHFSIKASLHEHILHASPDLQWQICYTVENFEKLDIVSTF</sequence>
<reference evidence="3" key="1">
    <citation type="journal article" date="2012" name="Nature">
        <title>The tomato genome sequence provides insights into fleshy fruit evolution.</title>
        <authorList>
            <consortium name="Tomato Genome Consortium"/>
        </authorList>
    </citation>
    <scope>NUCLEOTIDE SEQUENCE [LARGE SCALE GENOMIC DNA]</scope>
    <source>
        <strain evidence="3">cv. Heinz 1706</strain>
    </source>
</reference>
<dbReference type="GO" id="GO:0004525">
    <property type="term" value="F:ribonuclease III activity"/>
    <property type="evidence" value="ECO:0007669"/>
    <property type="project" value="InterPro"/>
</dbReference>
<keyword evidence="4" id="KW-1185">Reference proteome</keyword>
<dbReference type="PaxDb" id="4081-Solyc01g013850.1.1"/>
<evidence type="ECO:0000313" key="3">
    <source>
        <dbReference type="EnsemblPlants" id="Solyc01g013850.1.1"/>
    </source>
</evidence>
<dbReference type="PANTHER" id="PTHR14950:SF70">
    <property type="entry name" value="ENDORIBONUCLEASE DICER HOMOLOG 2"/>
    <property type="match status" value="1"/>
</dbReference>
<dbReference type="SUPFAM" id="SSF69065">
    <property type="entry name" value="RNase III domain-like"/>
    <property type="match status" value="1"/>
</dbReference>
<dbReference type="PANTHER" id="PTHR14950">
    <property type="entry name" value="DICER-RELATED"/>
    <property type="match status" value="1"/>
</dbReference>
<name>K4AU22_SOLLC</name>
<dbReference type="EnsemblPlants" id="Solyc01g013850.1.1">
    <property type="protein sequence ID" value="Solyc01g013850.1.1"/>
    <property type="gene ID" value="Solyc01g013850.1"/>
</dbReference>
<accession>K4AU22</accession>
<dbReference type="InterPro" id="IPR000999">
    <property type="entry name" value="RNase_III_dom"/>
</dbReference>
<dbReference type="InterPro" id="IPR036389">
    <property type="entry name" value="RNase_III_sf"/>
</dbReference>
<evidence type="ECO:0000256" key="1">
    <source>
        <dbReference type="ARBA" id="ARBA00022801"/>
    </source>
</evidence>
<protein>
    <recommendedName>
        <fullName evidence="2">RNase III domain-containing protein</fullName>
    </recommendedName>
</protein>
<dbReference type="Gene3D" id="1.10.1520.10">
    <property type="entry name" value="Ribonuclease III domain"/>
    <property type="match status" value="1"/>
</dbReference>
<dbReference type="Gramene" id="Solyc01g013850.1.1">
    <property type="protein sequence ID" value="Solyc01g013850.1.1"/>
    <property type="gene ID" value="Solyc01g013850.1"/>
</dbReference>
<reference evidence="3" key="2">
    <citation type="submission" date="2015-06" db="UniProtKB">
        <authorList>
            <consortium name="EnsemblPlants"/>
        </authorList>
    </citation>
    <scope>IDENTIFICATION</scope>
    <source>
        <strain evidence="3">cv. Heinz 1706</strain>
    </source>
</reference>
<dbReference type="PhylomeDB" id="K4AU22"/>
<dbReference type="PROSITE" id="PS50142">
    <property type="entry name" value="RNASE_3_2"/>
    <property type="match status" value="1"/>
</dbReference>
<dbReference type="HOGENOM" id="CLU_183333_0_0_1"/>
<evidence type="ECO:0000259" key="2">
    <source>
        <dbReference type="PROSITE" id="PS50142"/>
    </source>
</evidence>
<organism evidence="3">
    <name type="scientific">Solanum lycopersicum</name>
    <name type="common">Tomato</name>
    <name type="synonym">Lycopersicon esculentum</name>
    <dbReference type="NCBI Taxonomy" id="4081"/>
    <lineage>
        <taxon>Eukaryota</taxon>
        <taxon>Viridiplantae</taxon>
        <taxon>Streptophyta</taxon>
        <taxon>Embryophyta</taxon>
        <taxon>Tracheophyta</taxon>
        <taxon>Spermatophyta</taxon>
        <taxon>Magnoliopsida</taxon>
        <taxon>eudicotyledons</taxon>
        <taxon>Gunneridae</taxon>
        <taxon>Pentapetalae</taxon>
        <taxon>asterids</taxon>
        <taxon>lamiids</taxon>
        <taxon>Solanales</taxon>
        <taxon>Solanaceae</taxon>
        <taxon>Solanoideae</taxon>
        <taxon>Solaneae</taxon>
        <taxon>Solanum</taxon>
        <taxon>Solanum subgen. Lycopersicon</taxon>
    </lineage>
</organism>
<dbReference type="AlphaFoldDB" id="K4AU22"/>
<dbReference type="Proteomes" id="UP000004994">
    <property type="component" value="Chromosome 1"/>
</dbReference>
<feature type="domain" description="RNase III" evidence="2">
    <location>
        <begin position="1"/>
        <end position="40"/>
    </location>
</feature>
<evidence type="ECO:0000313" key="4">
    <source>
        <dbReference type="Proteomes" id="UP000004994"/>
    </source>
</evidence>
<dbReference type="SMR" id="K4AU22"/>